<dbReference type="EMBL" id="JAGYWB010000011">
    <property type="protein sequence ID" value="KAI0504439.1"/>
    <property type="molecule type" value="Genomic_DNA"/>
</dbReference>
<organism evidence="1 2">
    <name type="scientific">Dendrobium nobile</name>
    <name type="common">Orchid</name>
    <dbReference type="NCBI Taxonomy" id="94219"/>
    <lineage>
        <taxon>Eukaryota</taxon>
        <taxon>Viridiplantae</taxon>
        <taxon>Streptophyta</taxon>
        <taxon>Embryophyta</taxon>
        <taxon>Tracheophyta</taxon>
        <taxon>Spermatophyta</taxon>
        <taxon>Magnoliopsida</taxon>
        <taxon>Liliopsida</taxon>
        <taxon>Asparagales</taxon>
        <taxon>Orchidaceae</taxon>
        <taxon>Epidendroideae</taxon>
        <taxon>Malaxideae</taxon>
        <taxon>Dendrobiinae</taxon>
        <taxon>Dendrobium</taxon>
    </lineage>
</organism>
<evidence type="ECO:0000313" key="1">
    <source>
        <dbReference type="EMBL" id="KAI0504439.1"/>
    </source>
</evidence>
<keyword evidence="2" id="KW-1185">Reference proteome</keyword>
<dbReference type="Proteomes" id="UP000829196">
    <property type="component" value="Unassembled WGS sequence"/>
</dbReference>
<accession>A0A8T3B6M4</accession>
<evidence type="ECO:0000313" key="2">
    <source>
        <dbReference type="Proteomes" id="UP000829196"/>
    </source>
</evidence>
<protein>
    <submittedName>
        <fullName evidence="1">Uncharacterized protein</fullName>
    </submittedName>
</protein>
<dbReference type="AlphaFoldDB" id="A0A8T3B6M4"/>
<proteinExistence type="predicted"/>
<reference evidence="1" key="1">
    <citation type="journal article" date="2022" name="Front. Genet.">
        <title>Chromosome-Scale Assembly of the Dendrobium nobile Genome Provides Insights Into the Molecular Mechanism of the Biosynthesis of the Medicinal Active Ingredient of Dendrobium.</title>
        <authorList>
            <person name="Xu Q."/>
            <person name="Niu S.-C."/>
            <person name="Li K.-L."/>
            <person name="Zheng P.-J."/>
            <person name="Zhang X.-J."/>
            <person name="Jia Y."/>
            <person name="Liu Y."/>
            <person name="Niu Y.-X."/>
            <person name="Yu L.-H."/>
            <person name="Chen D.-F."/>
            <person name="Zhang G.-Q."/>
        </authorList>
    </citation>
    <scope>NUCLEOTIDE SEQUENCE</scope>
    <source>
        <tissue evidence="1">Leaf</tissue>
    </source>
</reference>
<name>A0A8T3B6M4_DENNO</name>
<comment type="caution">
    <text evidence="1">The sequence shown here is derived from an EMBL/GenBank/DDBJ whole genome shotgun (WGS) entry which is preliminary data.</text>
</comment>
<sequence length="69" mass="7580">MGEPRAANEGALGRYLKATWALVRGKIADFAQDFTGQRLNGAESAGFADVFDRYEDSNRDFSRNYGSNG</sequence>
<gene>
    <name evidence="1" type="ORF">KFK09_015391</name>
</gene>